<evidence type="ECO:0000313" key="2">
    <source>
        <dbReference type="Proteomes" id="UP000185934"/>
    </source>
</evidence>
<dbReference type="EMBL" id="CP018258">
    <property type="protein sequence ID" value="APV45339.1"/>
    <property type="molecule type" value="Genomic_DNA"/>
</dbReference>
<sequence length="195" mass="22639">MREKWYGDARDLVKWGVLLTLAEYYGVKQILQVAYLRSTTWENVEIDGEFKPIPHCVIKHFRDIQNVEKLVGEPRIQVLDLRFEDRALYEETIIKSVGESQHPCILFLDPDTGLEPQGQPSYEHVLEKELSNVWGNLYKGDVLVLYQHQTNRNGQPWIEQKHAQFAKALSVAFDQVKIGRSLKIARDVVLLYCSK</sequence>
<dbReference type="Proteomes" id="UP000185934">
    <property type="component" value="Chromosome"/>
</dbReference>
<keyword evidence="2" id="KW-1185">Reference proteome</keyword>
<dbReference type="OrthoDB" id="7823211at2"/>
<reference evidence="2" key="1">
    <citation type="submission" date="2016-11" db="EMBL/GenBank/DDBJ databases">
        <title>Dehalogenimonas formicexedens sp. nov., a chlorinated alkane respiring bacterium isolated from contaminated groundwater.</title>
        <authorList>
            <person name="Key T.A."/>
            <person name="Bowman K.S."/>
            <person name="Lee I."/>
            <person name="Chun J."/>
            <person name="Albuquerque L."/>
            <person name="da Costa M.S."/>
            <person name="Rainey F.A."/>
            <person name="Moe W.M."/>
        </authorList>
    </citation>
    <scope>NUCLEOTIDE SEQUENCE [LARGE SCALE GENOMIC DNA]</scope>
    <source>
        <strain evidence="2">NSZ-14</strain>
    </source>
</reference>
<name>A0A1P8FA47_9CHLR</name>
<proteinExistence type="predicted"/>
<gene>
    <name evidence="1" type="ORF">Dform_02026</name>
</gene>
<organism evidence="1 2">
    <name type="scientific">Dehalogenimonas formicexedens</name>
    <dbReference type="NCBI Taxonomy" id="1839801"/>
    <lineage>
        <taxon>Bacteria</taxon>
        <taxon>Bacillati</taxon>
        <taxon>Chloroflexota</taxon>
        <taxon>Dehalococcoidia</taxon>
        <taxon>Dehalococcoidales</taxon>
        <taxon>Dehalococcoidaceae</taxon>
        <taxon>Dehalogenimonas</taxon>
    </lineage>
</organism>
<dbReference type="RefSeq" id="WP_076004844.1">
    <property type="nucleotide sequence ID" value="NZ_CP018258.1"/>
</dbReference>
<dbReference type="STRING" id="1839801.Dform_02026"/>
<dbReference type="KEGG" id="dfo:Dform_02026"/>
<dbReference type="AlphaFoldDB" id="A0A1P8FA47"/>
<protein>
    <submittedName>
        <fullName evidence="1">Uncharacterized protein</fullName>
    </submittedName>
</protein>
<accession>A0A1P8FA47</accession>
<evidence type="ECO:0000313" key="1">
    <source>
        <dbReference type="EMBL" id="APV45339.1"/>
    </source>
</evidence>